<dbReference type="EMBL" id="JBHSDT010000004">
    <property type="protein sequence ID" value="MFC4403282.1"/>
    <property type="molecule type" value="Genomic_DNA"/>
</dbReference>
<keyword evidence="3" id="KW-1185">Reference proteome</keyword>
<evidence type="ECO:0000313" key="2">
    <source>
        <dbReference type="EMBL" id="MFC4403282.1"/>
    </source>
</evidence>
<dbReference type="Pfam" id="PF06114">
    <property type="entry name" value="Peptidase_M78"/>
    <property type="match status" value="1"/>
</dbReference>
<evidence type="ECO:0000313" key="3">
    <source>
        <dbReference type="Proteomes" id="UP001595882"/>
    </source>
</evidence>
<dbReference type="Gene3D" id="1.10.10.2910">
    <property type="match status" value="1"/>
</dbReference>
<dbReference type="InterPro" id="IPR010359">
    <property type="entry name" value="IrrE_HExxH"/>
</dbReference>
<comment type="caution">
    <text evidence="2">The sequence shown here is derived from an EMBL/GenBank/DDBJ whole genome shotgun (WGS) entry which is preliminary data.</text>
</comment>
<accession>A0ABV8WUL1</accession>
<reference evidence="3" key="1">
    <citation type="journal article" date="2019" name="Int. J. Syst. Evol. Microbiol.">
        <title>The Global Catalogue of Microorganisms (GCM) 10K type strain sequencing project: providing services to taxonomists for standard genome sequencing and annotation.</title>
        <authorList>
            <consortium name="The Broad Institute Genomics Platform"/>
            <consortium name="The Broad Institute Genome Sequencing Center for Infectious Disease"/>
            <person name="Wu L."/>
            <person name="Ma J."/>
        </authorList>
    </citation>
    <scope>NUCLEOTIDE SEQUENCE [LARGE SCALE GENOMIC DNA]</scope>
    <source>
        <strain evidence="3">CCUG 37865</strain>
    </source>
</reference>
<dbReference type="RefSeq" id="WP_390251663.1">
    <property type="nucleotide sequence ID" value="NZ_JBHSDT010000004.1"/>
</dbReference>
<name>A0ABV8WUL1_9BACI</name>
<dbReference type="Proteomes" id="UP001595882">
    <property type="component" value="Unassembled WGS sequence"/>
</dbReference>
<proteinExistence type="predicted"/>
<protein>
    <submittedName>
        <fullName evidence="2">ImmA/IrrE family metallo-endopeptidase</fullName>
    </submittedName>
</protein>
<gene>
    <name evidence="2" type="ORF">ACFOY7_09345</name>
</gene>
<evidence type="ECO:0000259" key="1">
    <source>
        <dbReference type="Pfam" id="PF06114"/>
    </source>
</evidence>
<feature type="domain" description="IrrE N-terminal-like" evidence="1">
    <location>
        <begin position="36"/>
        <end position="150"/>
    </location>
</feature>
<organism evidence="2 3">
    <name type="scientific">Gracilibacillus xinjiangensis</name>
    <dbReference type="NCBI Taxonomy" id="1193282"/>
    <lineage>
        <taxon>Bacteria</taxon>
        <taxon>Bacillati</taxon>
        <taxon>Bacillota</taxon>
        <taxon>Bacilli</taxon>
        <taxon>Bacillales</taxon>
        <taxon>Bacillaceae</taxon>
        <taxon>Gracilibacillus</taxon>
    </lineage>
</organism>
<sequence>MFIGYKKTDLEIWLEQFYLANNLLTPGDLTIDNISKKLNISIQYMPGAKENVLWNEKNVMIFLNPEKPKIEMRELFFHELCHPLRHHGDQVESVSSFRYLQENQANQFVLYAAMPFYMIEQLELPQDKLRMTRLLSSTFNVTELLAKKRVEQINRRILQTNIDNEFIRQQNNYQKSNDPSNWSKETKTIMTQLYSQIERVQS</sequence>